<evidence type="ECO:0000313" key="2">
    <source>
        <dbReference type="EMBL" id="CUS96501.1"/>
    </source>
</evidence>
<gene>
    <name evidence="2" type="ORF">JGI23_00142</name>
</gene>
<dbReference type="CDD" id="cd00093">
    <property type="entry name" value="HTH_XRE"/>
    <property type="match status" value="1"/>
</dbReference>
<dbReference type="AlphaFoldDB" id="A0A0P1MLA9"/>
<evidence type="ECO:0000313" key="3">
    <source>
        <dbReference type="Proteomes" id="UP000199197"/>
    </source>
</evidence>
<feature type="domain" description="HTH cro/C1-type" evidence="1">
    <location>
        <begin position="23"/>
        <end position="66"/>
    </location>
</feature>
<sequence length="73" mass="8666">FSLFFYIPPKTKQVLKMTLGEALRQFRIKNDMSQKQVAFSLKISTEYYCKIENDKVIPSKNLLSKIYDRTELK</sequence>
<accession>A0A0P1MLA9</accession>
<dbReference type="Gene3D" id="1.10.260.40">
    <property type="entry name" value="lambda repressor-like DNA-binding domains"/>
    <property type="match status" value="1"/>
</dbReference>
<organism evidence="2 3">
    <name type="scientific">Candidatus Chryseopegocella kryptomonas</name>
    <dbReference type="NCBI Taxonomy" id="1633643"/>
    <lineage>
        <taxon>Bacteria</taxon>
        <taxon>Pseudomonadati</taxon>
        <taxon>Candidatus Kryptoniota</taxon>
        <taxon>Candidatus Chryseopegocella</taxon>
    </lineage>
</organism>
<reference evidence="3" key="1">
    <citation type="submission" date="2015-11" db="EMBL/GenBank/DDBJ databases">
        <authorList>
            <person name="Varghese N."/>
        </authorList>
    </citation>
    <scope>NUCLEOTIDE SEQUENCE [LARGE SCALE GENOMIC DNA]</scope>
    <source>
        <strain evidence="3">JGI-23</strain>
    </source>
</reference>
<dbReference type="GO" id="GO:0003677">
    <property type="term" value="F:DNA binding"/>
    <property type="evidence" value="ECO:0007669"/>
    <property type="project" value="InterPro"/>
</dbReference>
<dbReference type="EMBL" id="CZVW01000001">
    <property type="protein sequence ID" value="CUS96501.1"/>
    <property type="molecule type" value="Genomic_DNA"/>
</dbReference>
<protein>
    <submittedName>
        <fullName evidence="2">Helix-turn-helix domain-containing protein</fullName>
    </submittedName>
</protein>
<keyword evidence="3" id="KW-1185">Reference proteome</keyword>
<feature type="non-terminal residue" evidence="2">
    <location>
        <position position="1"/>
    </location>
</feature>
<dbReference type="RefSeq" id="WP_234697212.1">
    <property type="nucleotide sequence ID" value="NZ_CZVW01000001.1"/>
</dbReference>
<dbReference type="SUPFAM" id="SSF47413">
    <property type="entry name" value="lambda repressor-like DNA-binding domains"/>
    <property type="match status" value="1"/>
</dbReference>
<dbReference type="Pfam" id="PF01381">
    <property type="entry name" value="HTH_3"/>
    <property type="match status" value="1"/>
</dbReference>
<dbReference type="PROSITE" id="PS50943">
    <property type="entry name" value="HTH_CROC1"/>
    <property type="match status" value="1"/>
</dbReference>
<dbReference type="InterPro" id="IPR001387">
    <property type="entry name" value="Cro/C1-type_HTH"/>
</dbReference>
<dbReference type="Proteomes" id="UP000199197">
    <property type="component" value="Unassembled WGS sequence"/>
</dbReference>
<proteinExistence type="predicted"/>
<name>A0A0P1MLA9_9BACT</name>
<evidence type="ECO:0000259" key="1">
    <source>
        <dbReference type="PROSITE" id="PS50943"/>
    </source>
</evidence>
<dbReference type="InterPro" id="IPR010982">
    <property type="entry name" value="Lambda_DNA-bd_dom_sf"/>
</dbReference>